<dbReference type="Pfam" id="PF02636">
    <property type="entry name" value="Methyltransf_28"/>
    <property type="match status" value="1"/>
</dbReference>
<reference evidence="3 4" key="1">
    <citation type="submission" date="2018-10" db="EMBL/GenBank/DDBJ databases">
        <title>Characterization and genome analysis of a novel bacterium Sphingobium yanoikuyae SJTF8 capable of degrading PAHs.</title>
        <authorList>
            <person name="Yin C."/>
            <person name="Xiong W."/>
            <person name="Liang R."/>
        </authorList>
    </citation>
    <scope>NUCLEOTIDE SEQUENCE [LARGE SCALE GENOMIC DNA]</scope>
    <source>
        <strain evidence="3 4">SJTF8</strain>
    </source>
</reference>
<sequence length="358" mass="38908">MSADALPGAMGLPERLARQIDAGGPISVAHYMGEANQHYYGTRDPLGLEGDFTTAPEISQMFGELIGLCLADVWLRSGRRADPLYVELGPGRGTLAGDALRAMEGADVTSRIHFVETSATLRERQRAQIPHVVHHDSVESLPDQSPLLVVANEFFDALPVRQMIRVGDEWRERVVIRREEEGRFMAVPGYRRIESGLPPIAAQAPEGAIIEVAQAGATAGYALASRIARQGGVAIIIDYGYEGPALGDTLQAVKNHQFTDPFTDPGESDLTTHVDFTMLANVARQAGLRVHGAVTQGHFLQHLGIDVRASVLAKGSPQRAAELEAQRHRLTDEAEMGTLFKVMAWVHPDWADPAGFEK</sequence>
<dbReference type="PANTHER" id="PTHR12049">
    <property type="entry name" value="PROTEIN ARGININE METHYLTRANSFERASE NDUFAF7, MITOCHONDRIAL"/>
    <property type="match status" value="1"/>
</dbReference>
<protein>
    <submittedName>
        <fullName evidence="3">Class I SAM-dependent methyltransferase</fullName>
    </submittedName>
</protein>
<dbReference type="Gene3D" id="3.40.50.12710">
    <property type="match status" value="1"/>
</dbReference>
<dbReference type="SUPFAM" id="SSF53335">
    <property type="entry name" value="S-adenosyl-L-methionine-dependent methyltransferases"/>
    <property type="match status" value="1"/>
</dbReference>
<keyword evidence="2 3" id="KW-0808">Transferase</keyword>
<evidence type="ECO:0000313" key="3">
    <source>
        <dbReference type="EMBL" id="AYO78603.1"/>
    </source>
</evidence>
<keyword evidence="1 3" id="KW-0489">Methyltransferase</keyword>
<evidence type="ECO:0000256" key="1">
    <source>
        <dbReference type="ARBA" id="ARBA00022603"/>
    </source>
</evidence>
<dbReference type="EMBL" id="CP033230">
    <property type="protein sequence ID" value="AYO78603.1"/>
    <property type="molecule type" value="Genomic_DNA"/>
</dbReference>
<accession>A0A085K5Z9</accession>
<dbReference type="InterPro" id="IPR003788">
    <property type="entry name" value="NDUFAF7"/>
</dbReference>
<name>A0A085K5Z9_SPHYA</name>
<dbReference type="RefSeq" id="WP_037508344.1">
    <property type="nucleotide sequence ID" value="NZ_CAIGKD010000002.1"/>
</dbReference>
<evidence type="ECO:0000313" key="4">
    <source>
        <dbReference type="Proteomes" id="UP000280708"/>
    </source>
</evidence>
<proteinExistence type="predicted"/>
<dbReference type="InterPro" id="IPR029063">
    <property type="entry name" value="SAM-dependent_MTases_sf"/>
</dbReference>
<organism evidence="3 4">
    <name type="scientific">Sphingobium yanoikuyae</name>
    <name type="common">Sphingomonas yanoikuyae</name>
    <dbReference type="NCBI Taxonomy" id="13690"/>
    <lineage>
        <taxon>Bacteria</taxon>
        <taxon>Pseudomonadati</taxon>
        <taxon>Pseudomonadota</taxon>
        <taxon>Alphaproteobacteria</taxon>
        <taxon>Sphingomonadales</taxon>
        <taxon>Sphingomonadaceae</taxon>
        <taxon>Sphingobium</taxon>
    </lineage>
</organism>
<dbReference type="InterPro" id="IPR038375">
    <property type="entry name" value="NDUFAF7_sf"/>
</dbReference>
<gene>
    <name evidence="3" type="ORF">EBF16_17900</name>
</gene>
<dbReference type="PANTHER" id="PTHR12049:SF7">
    <property type="entry name" value="PROTEIN ARGININE METHYLTRANSFERASE NDUFAF7, MITOCHONDRIAL"/>
    <property type="match status" value="1"/>
</dbReference>
<evidence type="ECO:0000256" key="2">
    <source>
        <dbReference type="ARBA" id="ARBA00022679"/>
    </source>
</evidence>
<dbReference type="AlphaFoldDB" id="A0A085K5Z9"/>
<dbReference type="Proteomes" id="UP000280708">
    <property type="component" value="Chromosome"/>
</dbReference>
<dbReference type="GO" id="GO:0032259">
    <property type="term" value="P:methylation"/>
    <property type="evidence" value="ECO:0007669"/>
    <property type="project" value="UniProtKB-KW"/>
</dbReference>
<dbReference type="GO" id="GO:0035243">
    <property type="term" value="F:protein-arginine omega-N symmetric methyltransferase activity"/>
    <property type="evidence" value="ECO:0007669"/>
    <property type="project" value="TreeGrafter"/>
</dbReference>